<evidence type="ECO:0000256" key="1">
    <source>
        <dbReference type="SAM" id="MobiDB-lite"/>
    </source>
</evidence>
<feature type="region of interest" description="Disordered" evidence="1">
    <location>
        <begin position="46"/>
        <end position="102"/>
    </location>
</feature>
<dbReference type="EMBL" id="GGMR01007706">
    <property type="protein sequence ID" value="MBY20325.1"/>
    <property type="molecule type" value="Transcribed_RNA"/>
</dbReference>
<accession>A0A2S2NT44</accession>
<organism evidence="2">
    <name type="scientific">Schizaphis graminum</name>
    <name type="common">Green bug aphid</name>
    <dbReference type="NCBI Taxonomy" id="13262"/>
    <lineage>
        <taxon>Eukaryota</taxon>
        <taxon>Metazoa</taxon>
        <taxon>Ecdysozoa</taxon>
        <taxon>Arthropoda</taxon>
        <taxon>Hexapoda</taxon>
        <taxon>Insecta</taxon>
        <taxon>Pterygota</taxon>
        <taxon>Neoptera</taxon>
        <taxon>Paraneoptera</taxon>
        <taxon>Hemiptera</taxon>
        <taxon>Sternorrhyncha</taxon>
        <taxon>Aphidomorpha</taxon>
        <taxon>Aphidoidea</taxon>
        <taxon>Aphididae</taxon>
        <taxon>Aphidini</taxon>
        <taxon>Schizaphis</taxon>
    </lineage>
</organism>
<protein>
    <submittedName>
        <fullName evidence="2">Uncharacterized protein</fullName>
    </submittedName>
</protein>
<reference evidence="2" key="1">
    <citation type="submission" date="2018-04" db="EMBL/GenBank/DDBJ databases">
        <title>Transcriptome of Schizaphis graminum biotype I.</title>
        <authorList>
            <person name="Scully E.D."/>
            <person name="Geib S.M."/>
            <person name="Palmer N.A."/>
            <person name="Koch K."/>
            <person name="Bradshaw J."/>
            <person name="Heng-Moss T."/>
            <person name="Sarath G."/>
        </authorList>
    </citation>
    <scope>NUCLEOTIDE SEQUENCE</scope>
</reference>
<proteinExistence type="predicted"/>
<sequence>MNNLKIQTKKKTLCPRRLLNDGKNINETITQTNCVETPEITEEPTLFSPTVLDPSTSSCTMLNTSETIEMNDPSSSSDEEDWNTDNFVNDSIDSESFSSRSE</sequence>
<feature type="compositionally biased region" description="Polar residues" evidence="1">
    <location>
        <begin position="53"/>
        <end position="76"/>
    </location>
</feature>
<feature type="compositionally biased region" description="Low complexity" evidence="1">
    <location>
        <begin position="90"/>
        <end position="102"/>
    </location>
</feature>
<dbReference type="AlphaFoldDB" id="A0A2S2NT44"/>
<gene>
    <name evidence="2" type="ORF">g.158165</name>
</gene>
<evidence type="ECO:0000313" key="2">
    <source>
        <dbReference type="EMBL" id="MBY20325.1"/>
    </source>
</evidence>
<name>A0A2S2NT44_SCHGA</name>